<evidence type="ECO:0000313" key="13">
    <source>
        <dbReference type="EMBL" id="PPA68868.1"/>
    </source>
</evidence>
<comment type="subcellular location">
    <subcellularLocation>
        <location evidence="2">Cell membrane</location>
    </subcellularLocation>
    <subcellularLocation>
        <location evidence="1">Membrane</location>
        <topology evidence="1">Single-pass membrane protein</topology>
    </subcellularLocation>
</comment>
<evidence type="ECO:0000256" key="1">
    <source>
        <dbReference type="ARBA" id="ARBA00004167"/>
    </source>
</evidence>
<keyword evidence="6" id="KW-0472">Membrane</keyword>
<dbReference type="GO" id="GO:0005886">
    <property type="term" value="C:plasma membrane"/>
    <property type="evidence" value="ECO:0007669"/>
    <property type="project" value="UniProtKB-SubCell"/>
</dbReference>
<keyword evidence="14" id="KW-1185">Reference proteome</keyword>
<evidence type="ECO:0000256" key="10">
    <source>
        <dbReference type="ARBA" id="ARBA00030803"/>
    </source>
</evidence>
<evidence type="ECO:0000256" key="3">
    <source>
        <dbReference type="ARBA" id="ARBA00022475"/>
    </source>
</evidence>
<feature type="domain" description="Anti-sigma K factor RskA C-terminal" evidence="11">
    <location>
        <begin position="115"/>
        <end position="259"/>
    </location>
</feature>
<protein>
    <recommendedName>
        <fullName evidence="8">Anti-sigma-W factor RsiW</fullName>
    </recommendedName>
    <alternativeName>
        <fullName evidence="10">Regulator of SigK</fullName>
    </alternativeName>
    <alternativeName>
        <fullName evidence="9">Sigma-K anti-sigma factor RskA</fullName>
    </alternativeName>
</protein>
<keyword evidence="3" id="KW-1003">Cell membrane</keyword>
<dbReference type="Pfam" id="PF10099">
    <property type="entry name" value="RskA_C"/>
    <property type="match status" value="1"/>
</dbReference>
<keyword evidence="5" id="KW-1133">Transmembrane helix</keyword>
<evidence type="ECO:0000313" key="14">
    <source>
        <dbReference type="Proteomes" id="UP000239047"/>
    </source>
</evidence>
<dbReference type="PANTHER" id="PTHR37461">
    <property type="entry name" value="ANTI-SIGMA-K FACTOR RSKA"/>
    <property type="match status" value="1"/>
</dbReference>
<evidence type="ECO:0000256" key="5">
    <source>
        <dbReference type="ARBA" id="ARBA00022989"/>
    </source>
</evidence>
<dbReference type="GO" id="GO:0006417">
    <property type="term" value="P:regulation of translation"/>
    <property type="evidence" value="ECO:0007669"/>
    <property type="project" value="TreeGrafter"/>
</dbReference>
<dbReference type="AlphaFoldDB" id="A0A2S5G7B2"/>
<dbReference type="OrthoDB" id="150725at2"/>
<dbReference type="Pfam" id="PF13490">
    <property type="entry name" value="zf-HC2"/>
    <property type="match status" value="1"/>
</dbReference>
<evidence type="ECO:0000256" key="6">
    <source>
        <dbReference type="ARBA" id="ARBA00023136"/>
    </source>
</evidence>
<keyword evidence="4" id="KW-0812">Transmembrane</keyword>
<accession>A0A2S5G7B2</accession>
<dbReference type="InterPro" id="IPR027383">
    <property type="entry name" value="Znf_put"/>
</dbReference>
<evidence type="ECO:0000256" key="2">
    <source>
        <dbReference type="ARBA" id="ARBA00004236"/>
    </source>
</evidence>
<comment type="similarity">
    <text evidence="7">Belongs to the zinc-associated anti-sigma factor (ZAS) superfamily. Anti-sigma-W factor family.</text>
</comment>
<evidence type="ECO:0000256" key="7">
    <source>
        <dbReference type="ARBA" id="ARBA00024353"/>
    </source>
</evidence>
<dbReference type="Gene3D" id="1.10.10.1320">
    <property type="entry name" value="Anti-sigma factor, zinc-finger domain"/>
    <property type="match status" value="1"/>
</dbReference>
<proteinExistence type="inferred from homology"/>
<dbReference type="InterPro" id="IPR018764">
    <property type="entry name" value="RskA_C"/>
</dbReference>
<gene>
    <name evidence="13" type="ORF">C4B60_18290</name>
</gene>
<evidence type="ECO:0000259" key="11">
    <source>
        <dbReference type="Pfam" id="PF10099"/>
    </source>
</evidence>
<evidence type="ECO:0000259" key="12">
    <source>
        <dbReference type="Pfam" id="PF13490"/>
    </source>
</evidence>
<organism evidence="13 14">
    <name type="scientific">Jeotgalibacillus proteolyticus</name>
    <dbReference type="NCBI Taxonomy" id="2082395"/>
    <lineage>
        <taxon>Bacteria</taxon>
        <taxon>Bacillati</taxon>
        <taxon>Bacillota</taxon>
        <taxon>Bacilli</taxon>
        <taxon>Bacillales</taxon>
        <taxon>Caryophanaceae</taxon>
        <taxon>Jeotgalibacillus</taxon>
    </lineage>
</organism>
<dbReference type="RefSeq" id="WP_104059484.1">
    <property type="nucleotide sequence ID" value="NZ_PREZ01000008.1"/>
</dbReference>
<reference evidence="13 14" key="1">
    <citation type="submission" date="2018-02" db="EMBL/GenBank/DDBJ databases">
        <title>Jeotgalibacillus proteolyticum sp. nov. a protease producing bacterium isolated from ocean sediments of Laizhou Bay.</title>
        <authorList>
            <person name="Li Y."/>
        </authorList>
    </citation>
    <scope>NUCLEOTIDE SEQUENCE [LARGE SCALE GENOMIC DNA]</scope>
    <source>
        <strain evidence="13 14">22-7</strain>
    </source>
</reference>
<evidence type="ECO:0000256" key="9">
    <source>
        <dbReference type="ARBA" id="ARBA00029829"/>
    </source>
</evidence>
<dbReference type="EMBL" id="PREZ01000008">
    <property type="protein sequence ID" value="PPA68868.1"/>
    <property type="molecule type" value="Genomic_DNA"/>
</dbReference>
<comment type="caution">
    <text evidence="13">The sequence shown here is derived from an EMBL/GenBank/DDBJ whole genome shotgun (WGS) entry which is preliminary data.</text>
</comment>
<evidence type="ECO:0000256" key="8">
    <source>
        <dbReference type="ARBA" id="ARBA00024438"/>
    </source>
</evidence>
<dbReference type="InterPro" id="IPR051474">
    <property type="entry name" value="Anti-sigma-K/W_factor"/>
</dbReference>
<sequence>MATNRAHCDQLIDYFNGHLSGEEKKAFEEHLNTCTECQEELNEWNALIDELPYDSEPVTPPEGMKERTLAAVFKEDETSKAEKDDESNQTQAISPFTHAEKAPVKKFPSKKWVLPAAAAFLLSLGGNVFLFNQLQQQSTELTQSQETIDELMQFVTLSPVNTEEAAPAGTASIVRRGSEVSVVINASSLGPLRDNEVYQVWLIEGDSPDTPQRAGTFVSSETGDGTVVFTMENFNPEQWNTIAISHEPDADSQTPEGEVILASEL</sequence>
<dbReference type="GO" id="GO:0016989">
    <property type="term" value="F:sigma factor antagonist activity"/>
    <property type="evidence" value="ECO:0007669"/>
    <property type="project" value="TreeGrafter"/>
</dbReference>
<dbReference type="InterPro" id="IPR041916">
    <property type="entry name" value="Anti_sigma_zinc_sf"/>
</dbReference>
<dbReference type="Proteomes" id="UP000239047">
    <property type="component" value="Unassembled WGS sequence"/>
</dbReference>
<name>A0A2S5G7B2_9BACL</name>
<feature type="domain" description="Putative zinc-finger" evidence="12">
    <location>
        <begin position="9"/>
        <end position="38"/>
    </location>
</feature>
<evidence type="ECO:0000256" key="4">
    <source>
        <dbReference type="ARBA" id="ARBA00022692"/>
    </source>
</evidence>
<dbReference type="PANTHER" id="PTHR37461:SF1">
    <property type="entry name" value="ANTI-SIGMA-K FACTOR RSKA"/>
    <property type="match status" value="1"/>
</dbReference>